<dbReference type="InterPro" id="IPR008271">
    <property type="entry name" value="Ser/Thr_kinase_AS"/>
</dbReference>
<feature type="transmembrane region" description="Helical" evidence="5">
    <location>
        <begin position="239"/>
        <end position="260"/>
    </location>
</feature>
<dbReference type="SUPFAM" id="SSF103473">
    <property type="entry name" value="MFS general substrate transporter"/>
    <property type="match status" value="1"/>
</dbReference>
<dbReference type="SMART" id="SM00060">
    <property type="entry name" value="FN3"/>
    <property type="match status" value="3"/>
</dbReference>
<gene>
    <name evidence="8" type="ORF">F7725_001249</name>
</gene>
<organism evidence="8 9">
    <name type="scientific">Dissostichus mawsoni</name>
    <name type="common">Antarctic cod</name>
    <dbReference type="NCBI Taxonomy" id="36200"/>
    <lineage>
        <taxon>Eukaryota</taxon>
        <taxon>Metazoa</taxon>
        <taxon>Chordata</taxon>
        <taxon>Craniata</taxon>
        <taxon>Vertebrata</taxon>
        <taxon>Euteleostomi</taxon>
        <taxon>Actinopterygii</taxon>
        <taxon>Neopterygii</taxon>
        <taxon>Teleostei</taxon>
        <taxon>Neoteleostei</taxon>
        <taxon>Acanthomorphata</taxon>
        <taxon>Eupercaria</taxon>
        <taxon>Perciformes</taxon>
        <taxon>Notothenioidei</taxon>
        <taxon>Nototheniidae</taxon>
        <taxon>Dissostichus</taxon>
    </lineage>
</organism>
<dbReference type="AlphaFoldDB" id="A0A7J5ZGQ0"/>
<name>A0A7J5ZGQ0_DISMA</name>
<dbReference type="InterPro" id="IPR011009">
    <property type="entry name" value="Kinase-like_dom_sf"/>
</dbReference>
<dbReference type="Pfam" id="PF00041">
    <property type="entry name" value="fn3"/>
    <property type="match status" value="1"/>
</dbReference>
<evidence type="ECO:0000313" key="9">
    <source>
        <dbReference type="Proteomes" id="UP000518266"/>
    </source>
</evidence>
<dbReference type="Pfam" id="PF13347">
    <property type="entry name" value="MFS_2"/>
    <property type="match status" value="2"/>
</dbReference>
<feature type="domain" description="Fibronectin type-III" evidence="7">
    <location>
        <begin position="577"/>
        <end position="671"/>
    </location>
</feature>
<dbReference type="Gene3D" id="1.10.510.10">
    <property type="entry name" value="Transferase(Phosphotransferase) domain 1"/>
    <property type="match status" value="2"/>
</dbReference>
<accession>A0A7J5ZGQ0</accession>
<proteinExistence type="inferred from homology"/>
<dbReference type="FunFam" id="2.60.40.10:FF:000028">
    <property type="entry name" value="Neuronal cell adhesion molecule"/>
    <property type="match status" value="1"/>
</dbReference>
<feature type="transmembrane region" description="Helical" evidence="5">
    <location>
        <begin position="292"/>
        <end position="314"/>
    </location>
</feature>
<feature type="compositionally biased region" description="Low complexity" evidence="4">
    <location>
        <begin position="1102"/>
        <end position="1117"/>
    </location>
</feature>
<dbReference type="GO" id="GO:0008643">
    <property type="term" value="P:carbohydrate transport"/>
    <property type="evidence" value="ECO:0007669"/>
    <property type="project" value="InterPro"/>
</dbReference>
<dbReference type="EMBL" id="JAAKFY010000002">
    <property type="protein sequence ID" value="KAF3860994.1"/>
    <property type="molecule type" value="Genomic_DNA"/>
</dbReference>
<keyword evidence="3" id="KW-0677">Repeat</keyword>
<keyword evidence="5" id="KW-0812">Transmembrane</keyword>
<protein>
    <submittedName>
        <fullName evidence="8">Uncharacterized protein</fullName>
    </submittedName>
</protein>
<feature type="transmembrane region" description="Helical" evidence="5">
    <location>
        <begin position="266"/>
        <end position="285"/>
    </location>
</feature>
<comment type="similarity">
    <text evidence="2">Belongs to the major facilitator superfamily.</text>
</comment>
<keyword evidence="5" id="KW-0472">Membrane</keyword>
<sequence length="1146" mass="126752">MVRKVCYAVGGVPYQITTAAISVSLQIFLLDVVQMEVSSVSVVLFASRAWDALTDPLVGYLVSRSRWTPCYHVPYVSLNMFLGGGNRDRDSATAYRMSVEVLAMLLASVIQSQVVSVYNAEKQEACQHLDSETTSASPPAAPLQETRKAFLTSSLVMGSVFFLCSLVLFLGVKEQRAPLVSEDRQRPSCLSSLKKMIRHAPYQRLLLGSVFSVLAFQMSLGNFALFCSHAAGQGGHFQLLLLVLLASSSAAVPLWQTVLLKIGKKATVLIGLSLFIPAVIIVACVPSNLPVFLVMCVLMGFSVATIFLLPWSMLPDVVDDFSVKHPSCRDLEPLFFSCYAFCSKLAGGLSVGISTLILQFVGYRAGACHHEGGVATALIVMFSPVPVALLLIGMFFFHSYPINERNPEASTPPDRREDSEQLPSTSHYNTSYNPNSSAGHDKQSSVKSSGRSQVSSENSRSKSVLKSNVNPQSQTPPQRSGDEKRSRNIPENNPRTSSSRSHYVVEFEDQGSKECGWEELKRVIGKKSRTNLPLWPYMSYRFRVIAINDVGKSVFPSQCIPTDTTLNFSPIAVPDNNPADVRSESIDPDTLVITWEDIDQRNFNGPDFKYRVRWRRVVGSGPTWHTKYTTTPPFTVSDIGSFSAFEIKVQAVNEQGVGPEPDAVIGYSGEDVPLKAPKNVGIELINSTTLRMNWAAIERERQTGSRGHHRGPESPVVVETAEEKKLISDLRPYSHYDLAVAVFNRKGEGPPSETLFFNTSEGVVESEDSPLQLEAIDDPTATHFTLKGLDRHSHYRFFLMGRTALGDGEAIMREASSSPPDLREDSEQLPSTSHYNTSYNPNSSVGHDKQSSVKSSGRSGDQERRNGAGMFLKIIPELHPARETVALKKVALRRLEDGIPNQALREIKALQEIEDNEHVNLSEVIRNSQRPLTPAQVKGYMMMLLKGVAFLHHNNIMHRDLKPANLLISSSGHLKIADFGLARLFSDLEDRLYSHQVATRWYRAPELLYGARKYDEGVDLVLGTPTQDSWPEIVGLPDYNKITFKENPAIPLEEIVPDTSPQAVDLLNKFLVYPSKQRCSARKALLHPYFFSSPLPAHHSELPIPQRGGRPPRQRLQAPPPDFSVDLPLQNSVVDPALLQGHASCL</sequence>
<dbReference type="InterPro" id="IPR039672">
    <property type="entry name" value="MFS_2"/>
</dbReference>
<dbReference type="Proteomes" id="UP000518266">
    <property type="component" value="Unassembled WGS sequence"/>
</dbReference>
<evidence type="ECO:0000259" key="7">
    <source>
        <dbReference type="PROSITE" id="PS50853"/>
    </source>
</evidence>
<keyword evidence="9" id="KW-1185">Reference proteome</keyword>
<dbReference type="CDD" id="cd00063">
    <property type="entry name" value="FN3"/>
    <property type="match status" value="3"/>
</dbReference>
<comment type="subcellular location">
    <subcellularLocation>
        <location evidence="1">Membrane</location>
        <topology evidence="1">Multi-pass membrane protein</topology>
    </subcellularLocation>
</comment>
<dbReference type="Gene3D" id="3.30.200.20">
    <property type="entry name" value="Phosphorylase Kinase, domain 1"/>
    <property type="match status" value="1"/>
</dbReference>
<dbReference type="FunFam" id="1.10.510.10:FF:000952">
    <property type="entry name" value="cyclin-dependent kinase 20 isoform X4"/>
    <property type="match status" value="1"/>
</dbReference>
<feature type="domain" description="Protein kinase" evidence="6">
    <location>
        <begin position="797"/>
        <end position="1090"/>
    </location>
</feature>
<reference evidence="8 9" key="1">
    <citation type="submission" date="2020-03" db="EMBL/GenBank/DDBJ databases">
        <title>Dissostichus mawsoni Genome sequencing and assembly.</title>
        <authorList>
            <person name="Park H."/>
        </authorList>
    </citation>
    <scope>NUCLEOTIDE SEQUENCE [LARGE SCALE GENOMIC DNA]</scope>
    <source>
        <strain evidence="8">DM0001</strain>
        <tissue evidence="8">Muscle</tissue>
    </source>
</reference>
<feature type="compositionally biased region" description="Low complexity" evidence="4">
    <location>
        <begin position="445"/>
        <end position="456"/>
    </location>
</feature>
<dbReference type="PANTHER" id="PTHR11328">
    <property type="entry name" value="MAJOR FACILITATOR SUPERFAMILY DOMAIN-CONTAINING PROTEIN"/>
    <property type="match status" value="1"/>
</dbReference>
<feature type="transmembrane region" description="Helical" evidence="5">
    <location>
        <begin position="149"/>
        <end position="172"/>
    </location>
</feature>
<feature type="transmembrane region" description="Helical" evidence="5">
    <location>
        <begin position="373"/>
        <end position="397"/>
    </location>
</feature>
<dbReference type="Gene3D" id="2.60.40.10">
    <property type="entry name" value="Immunoglobulins"/>
    <property type="match status" value="3"/>
</dbReference>
<dbReference type="InterPro" id="IPR013783">
    <property type="entry name" value="Ig-like_fold"/>
</dbReference>
<dbReference type="OrthoDB" id="197206at2759"/>
<feature type="region of interest" description="Disordered" evidence="4">
    <location>
        <begin position="406"/>
        <end position="503"/>
    </location>
</feature>
<evidence type="ECO:0000256" key="1">
    <source>
        <dbReference type="ARBA" id="ARBA00004141"/>
    </source>
</evidence>
<comment type="caution">
    <text evidence="8">The sequence shown here is derived from an EMBL/GenBank/DDBJ whole genome shotgun (WGS) entry which is preliminary data.</text>
</comment>
<dbReference type="SUPFAM" id="SSF56112">
    <property type="entry name" value="Protein kinase-like (PK-like)"/>
    <property type="match status" value="1"/>
</dbReference>
<dbReference type="GO" id="GO:0004672">
    <property type="term" value="F:protein kinase activity"/>
    <property type="evidence" value="ECO:0007669"/>
    <property type="project" value="InterPro"/>
</dbReference>
<dbReference type="SMART" id="SM00220">
    <property type="entry name" value="S_TKc"/>
    <property type="match status" value="1"/>
</dbReference>
<dbReference type="InterPro" id="IPR036116">
    <property type="entry name" value="FN3_sf"/>
</dbReference>
<dbReference type="PROSITE" id="PS50011">
    <property type="entry name" value="PROTEIN_KINASE_DOM"/>
    <property type="match status" value="1"/>
</dbReference>
<dbReference type="GO" id="GO:0005524">
    <property type="term" value="F:ATP binding"/>
    <property type="evidence" value="ECO:0007669"/>
    <property type="project" value="InterPro"/>
</dbReference>
<evidence type="ECO:0000256" key="2">
    <source>
        <dbReference type="ARBA" id="ARBA00008335"/>
    </source>
</evidence>
<dbReference type="Gene3D" id="1.20.1250.20">
    <property type="entry name" value="MFS general substrate transporter like domains"/>
    <property type="match status" value="1"/>
</dbReference>
<dbReference type="Pfam" id="PF00069">
    <property type="entry name" value="Pkinase"/>
    <property type="match status" value="1"/>
</dbReference>
<dbReference type="GO" id="GO:0005886">
    <property type="term" value="C:plasma membrane"/>
    <property type="evidence" value="ECO:0007669"/>
    <property type="project" value="TreeGrafter"/>
</dbReference>
<dbReference type="PANTHER" id="PTHR11328:SF44">
    <property type="entry name" value="SODIUM-DEPENDENT LYSOPHOSPHATIDYLCHOLINE SYMPORTER 1-B"/>
    <property type="match status" value="1"/>
</dbReference>
<feature type="compositionally biased region" description="Polar residues" evidence="4">
    <location>
        <begin position="489"/>
        <end position="501"/>
    </location>
</feature>
<feature type="compositionally biased region" description="Polar residues" evidence="4">
    <location>
        <begin position="828"/>
        <end position="845"/>
    </location>
</feature>
<dbReference type="InterPro" id="IPR003961">
    <property type="entry name" value="FN3_dom"/>
</dbReference>
<feature type="region of interest" description="Disordered" evidence="4">
    <location>
        <begin position="813"/>
        <end position="864"/>
    </location>
</feature>
<keyword evidence="5" id="KW-1133">Transmembrane helix</keyword>
<dbReference type="SUPFAM" id="SSF49265">
    <property type="entry name" value="Fibronectin type III"/>
    <property type="match status" value="2"/>
</dbReference>
<feature type="region of interest" description="Disordered" evidence="4">
    <location>
        <begin position="1101"/>
        <end position="1122"/>
    </location>
</feature>
<dbReference type="InterPro" id="IPR036259">
    <property type="entry name" value="MFS_trans_sf"/>
</dbReference>
<feature type="domain" description="Fibronectin type-III" evidence="7">
    <location>
        <begin position="676"/>
        <end position="762"/>
    </location>
</feature>
<dbReference type="PROSITE" id="PS50853">
    <property type="entry name" value="FN3"/>
    <property type="match status" value="2"/>
</dbReference>
<evidence type="ECO:0000259" key="6">
    <source>
        <dbReference type="PROSITE" id="PS50011"/>
    </source>
</evidence>
<dbReference type="PROSITE" id="PS00108">
    <property type="entry name" value="PROTEIN_KINASE_ST"/>
    <property type="match status" value="1"/>
</dbReference>
<feature type="compositionally biased region" description="Polar residues" evidence="4">
    <location>
        <begin position="457"/>
        <end position="478"/>
    </location>
</feature>
<dbReference type="FunFam" id="2.60.40.10:FF:000367">
    <property type="entry name" value="Neural cell adhesion molecule L1-like protein"/>
    <property type="match status" value="1"/>
</dbReference>
<feature type="transmembrane region" description="Helical" evidence="5">
    <location>
        <begin position="205"/>
        <end position="227"/>
    </location>
</feature>
<feature type="compositionally biased region" description="Polar residues" evidence="4">
    <location>
        <begin position="421"/>
        <end position="438"/>
    </location>
</feature>
<dbReference type="InterPro" id="IPR000719">
    <property type="entry name" value="Prot_kinase_dom"/>
</dbReference>
<evidence type="ECO:0000256" key="3">
    <source>
        <dbReference type="ARBA" id="ARBA00022737"/>
    </source>
</evidence>
<evidence type="ECO:0000313" key="8">
    <source>
        <dbReference type="EMBL" id="KAF3860994.1"/>
    </source>
</evidence>
<feature type="transmembrane region" description="Helical" evidence="5">
    <location>
        <begin position="334"/>
        <end position="361"/>
    </location>
</feature>
<dbReference type="GO" id="GO:0015293">
    <property type="term" value="F:symporter activity"/>
    <property type="evidence" value="ECO:0007669"/>
    <property type="project" value="InterPro"/>
</dbReference>
<evidence type="ECO:0000256" key="4">
    <source>
        <dbReference type="SAM" id="MobiDB-lite"/>
    </source>
</evidence>
<evidence type="ECO:0000256" key="5">
    <source>
        <dbReference type="SAM" id="Phobius"/>
    </source>
</evidence>